<dbReference type="Gene3D" id="3.40.50.1110">
    <property type="entry name" value="SGNH hydrolase"/>
    <property type="match status" value="1"/>
</dbReference>
<proteinExistence type="predicted"/>
<gene>
    <name evidence="2" type="ORF">GCM10009550_54220</name>
</gene>
<accession>A0ABP4C6K2</accession>
<organism evidence="2 3">
    <name type="scientific">Actinocorallia libanotica</name>
    <dbReference type="NCBI Taxonomy" id="46162"/>
    <lineage>
        <taxon>Bacteria</taxon>
        <taxon>Bacillati</taxon>
        <taxon>Actinomycetota</taxon>
        <taxon>Actinomycetes</taxon>
        <taxon>Streptosporangiales</taxon>
        <taxon>Thermomonosporaceae</taxon>
        <taxon>Actinocorallia</taxon>
    </lineage>
</organism>
<sequence>MNAPLTERLIRFQHPEKILGYLGVLDDERLAALFGLDVGSYRRLRRTHADRAAEAAGELLAEPGFAAKVDRLPFAPGQRIAALGESTTDDLLSWFEILRHLLLLRRPEDGITPVNLAVGGQTTTQALAALPALGFQAPDWVLCMFGGNDVQRSGPDGPTVVSLSETERNLGVLREEAARRFSARWVWLTPSPVDEARVAAYPPFRRARLHWRNTDLAAVSRFLTSLPDTTVDTVAALARRPGVDTHLEDGLHLSLRGQQALAAALVEALADGPS</sequence>
<dbReference type="InterPro" id="IPR036514">
    <property type="entry name" value="SGNH_hydro_sf"/>
</dbReference>
<keyword evidence="3" id="KW-1185">Reference proteome</keyword>
<evidence type="ECO:0000259" key="1">
    <source>
        <dbReference type="Pfam" id="PF13472"/>
    </source>
</evidence>
<reference evidence="3" key="1">
    <citation type="journal article" date="2019" name="Int. J. Syst. Evol. Microbiol.">
        <title>The Global Catalogue of Microorganisms (GCM) 10K type strain sequencing project: providing services to taxonomists for standard genome sequencing and annotation.</title>
        <authorList>
            <consortium name="The Broad Institute Genomics Platform"/>
            <consortium name="The Broad Institute Genome Sequencing Center for Infectious Disease"/>
            <person name="Wu L."/>
            <person name="Ma J."/>
        </authorList>
    </citation>
    <scope>NUCLEOTIDE SEQUENCE [LARGE SCALE GENOMIC DNA]</scope>
    <source>
        <strain evidence="3">JCM 10696</strain>
    </source>
</reference>
<dbReference type="PANTHER" id="PTHR30383:SF29">
    <property type="entry name" value="SGNH HYDROLASE-TYPE ESTERASE DOMAIN-CONTAINING PROTEIN"/>
    <property type="match status" value="1"/>
</dbReference>
<dbReference type="Pfam" id="PF13472">
    <property type="entry name" value="Lipase_GDSL_2"/>
    <property type="match status" value="1"/>
</dbReference>
<dbReference type="InterPro" id="IPR051532">
    <property type="entry name" value="Ester_Hydrolysis_Enzymes"/>
</dbReference>
<dbReference type="InterPro" id="IPR013830">
    <property type="entry name" value="SGNH_hydro"/>
</dbReference>
<dbReference type="CDD" id="cd00229">
    <property type="entry name" value="SGNH_hydrolase"/>
    <property type="match status" value="1"/>
</dbReference>
<dbReference type="EMBL" id="BAAAHH010000026">
    <property type="protein sequence ID" value="GAA0961531.1"/>
    <property type="molecule type" value="Genomic_DNA"/>
</dbReference>
<dbReference type="SUPFAM" id="SSF52266">
    <property type="entry name" value="SGNH hydrolase"/>
    <property type="match status" value="1"/>
</dbReference>
<protein>
    <recommendedName>
        <fullName evidence="1">SGNH hydrolase-type esterase domain-containing protein</fullName>
    </recommendedName>
</protein>
<comment type="caution">
    <text evidence="2">The sequence shown here is derived from an EMBL/GenBank/DDBJ whole genome shotgun (WGS) entry which is preliminary data.</text>
</comment>
<evidence type="ECO:0000313" key="3">
    <source>
        <dbReference type="Proteomes" id="UP001500665"/>
    </source>
</evidence>
<evidence type="ECO:0000313" key="2">
    <source>
        <dbReference type="EMBL" id="GAA0961531.1"/>
    </source>
</evidence>
<feature type="domain" description="SGNH hydrolase-type esterase" evidence="1">
    <location>
        <begin position="83"/>
        <end position="260"/>
    </location>
</feature>
<dbReference type="PANTHER" id="PTHR30383">
    <property type="entry name" value="THIOESTERASE 1/PROTEASE 1/LYSOPHOSPHOLIPASE L1"/>
    <property type="match status" value="1"/>
</dbReference>
<dbReference type="Proteomes" id="UP001500665">
    <property type="component" value="Unassembled WGS sequence"/>
</dbReference>
<dbReference type="RefSeq" id="WP_344243802.1">
    <property type="nucleotide sequence ID" value="NZ_BAAAHH010000026.1"/>
</dbReference>
<name>A0ABP4C6K2_9ACTN</name>